<evidence type="ECO:0000313" key="3">
    <source>
        <dbReference type="EnsemblPlants" id="AET7Gv20215400.1"/>
    </source>
</evidence>
<dbReference type="Gene3D" id="1.10.510.10">
    <property type="entry name" value="Transferase(Phosphotransferase) domain 1"/>
    <property type="match status" value="1"/>
</dbReference>
<accession>A0A453QL14</accession>
<organism evidence="3 4">
    <name type="scientific">Aegilops tauschii subsp. strangulata</name>
    <name type="common">Goatgrass</name>
    <dbReference type="NCBI Taxonomy" id="200361"/>
    <lineage>
        <taxon>Eukaryota</taxon>
        <taxon>Viridiplantae</taxon>
        <taxon>Streptophyta</taxon>
        <taxon>Embryophyta</taxon>
        <taxon>Tracheophyta</taxon>
        <taxon>Spermatophyta</taxon>
        <taxon>Magnoliopsida</taxon>
        <taxon>Liliopsida</taxon>
        <taxon>Poales</taxon>
        <taxon>Poaceae</taxon>
        <taxon>BOP clade</taxon>
        <taxon>Pooideae</taxon>
        <taxon>Triticodae</taxon>
        <taxon>Triticeae</taxon>
        <taxon>Triticinae</taxon>
        <taxon>Aegilops</taxon>
    </lineage>
</organism>
<evidence type="ECO:0000313" key="4">
    <source>
        <dbReference type="Proteomes" id="UP000015105"/>
    </source>
</evidence>
<dbReference type="SUPFAM" id="SSF56112">
    <property type="entry name" value="Protein kinase-like (PK-like)"/>
    <property type="match status" value="1"/>
</dbReference>
<reference evidence="3" key="3">
    <citation type="journal article" date="2017" name="Nature">
        <title>Genome sequence of the progenitor of the wheat D genome Aegilops tauschii.</title>
        <authorList>
            <person name="Luo M.C."/>
            <person name="Gu Y.Q."/>
            <person name="Puiu D."/>
            <person name="Wang H."/>
            <person name="Twardziok S.O."/>
            <person name="Deal K.R."/>
            <person name="Huo N."/>
            <person name="Zhu T."/>
            <person name="Wang L."/>
            <person name="Wang Y."/>
            <person name="McGuire P.E."/>
            <person name="Liu S."/>
            <person name="Long H."/>
            <person name="Ramasamy R.K."/>
            <person name="Rodriguez J.C."/>
            <person name="Van S.L."/>
            <person name="Yuan L."/>
            <person name="Wang Z."/>
            <person name="Xia Z."/>
            <person name="Xiao L."/>
            <person name="Anderson O.D."/>
            <person name="Ouyang S."/>
            <person name="Liang Y."/>
            <person name="Zimin A.V."/>
            <person name="Pertea G."/>
            <person name="Qi P."/>
            <person name="Bennetzen J.L."/>
            <person name="Dai X."/>
            <person name="Dawson M.W."/>
            <person name="Muller H.G."/>
            <person name="Kugler K."/>
            <person name="Rivarola-Duarte L."/>
            <person name="Spannagl M."/>
            <person name="Mayer K.F.X."/>
            <person name="Lu F.H."/>
            <person name="Bevan M.W."/>
            <person name="Leroy P."/>
            <person name="Li P."/>
            <person name="You F.M."/>
            <person name="Sun Q."/>
            <person name="Liu Z."/>
            <person name="Lyons E."/>
            <person name="Wicker T."/>
            <person name="Salzberg S.L."/>
            <person name="Devos K.M."/>
            <person name="Dvorak J."/>
        </authorList>
    </citation>
    <scope>NUCLEOTIDE SEQUENCE [LARGE SCALE GENOMIC DNA]</scope>
    <source>
        <strain evidence="3">cv. AL8/78</strain>
    </source>
</reference>
<dbReference type="InterPro" id="IPR050528">
    <property type="entry name" value="L-type_Lectin-RKs"/>
</dbReference>
<dbReference type="InterPro" id="IPR011009">
    <property type="entry name" value="Kinase-like_dom_sf"/>
</dbReference>
<dbReference type="Proteomes" id="UP000015105">
    <property type="component" value="Chromosome 7D"/>
</dbReference>
<reference evidence="4" key="1">
    <citation type="journal article" date="2014" name="Science">
        <title>Ancient hybridizations among the ancestral genomes of bread wheat.</title>
        <authorList>
            <consortium name="International Wheat Genome Sequencing Consortium,"/>
            <person name="Marcussen T."/>
            <person name="Sandve S.R."/>
            <person name="Heier L."/>
            <person name="Spannagl M."/>
            <person name="Pfeifer M."/>
            <person name="Jakobsen K.S."/>
            <person name="Wulff B.B."/>
            <person name="Steuernagel B."/>
            <person name="Mayer K.F."/>
            <person name="Olsen O.A."/>
        </authorList>
    </citation>
    <scope>NUCLEOTIDE SEQUENCE [LARGE SCALE GENOMIC DNA]</scope>
    <source>
        <strain evidence="4">cv. AL8/78</strain>
    </source>
</reference>
<keyword evidence="4" id="KW-1185">Reference proteome</keyword>
<dbReference type="STRING" id="200361.A0A453QL14"/>
<dbReference type="GO" id="GO:0005524">
    <property type="term" value="F:ATP binding"/>
    <property type="evidence" value="ECO:0007669"/>
    <property type="project" value="UniProtKB-KW"/>
</dbReference>
<dbReference type="Gramene" id="AET7Gv20215400.1">
    <property type="protein sequence ID" value="AET7Gv20215400.1"/>
    <property type="gene ID" value="AET7Gv20215400"/>
</dbReference>
<name>A0A453QL14_AEGTS</name>
<evidence type="ECO:0000256" key="2">
    <source>
        <dbReference type="ARBA" id="ARBA00022840"/>
    </source>
</evidence>
<keyword evidence="1" id="KW-0547">Nucleotide-binding</keyword>
<reference evidence="4" key="2">
    <citation type="journal article" date="2017" name="Nat. Plants">
        <title>The Aegilops tauschii genome reveals multiple impacts of transposons.</title>
        <authorList>
            <person name="Zhao G."/>
            <person name="Zou C."/>
            <person name="Li K."/>
            <person name="Wang K."/>
            <person name="Li T."/>
            <person name="Gao L."/>
            <person name="Zhang X."/>
            <person name="Wang H."/>
            <person name="Yang Z."/>
            <person name="Liu X."/>
            <person name="Jiang W."/>
            <person name="Mao L."/>
            <person name="Kong X."/>
            <person name="Jiao Y."/>
            <person name="Jia J."/>
        </authorList>
    </citation>
    <scope>NUCLEOTIDE SEQUENCE [LARGE SCALE GENOMIC DNA]</scope>
    <source>
        <strain evidence="4">cv. AL8/78</strain>
    </source>
</reference>
<evidence type="ECO:0000256" key="1">
    <source>
        <dbReference type="ARBA" id="ARBA00022741"/>
    </source>
</evidence>
<sequence>NTESDVYSFGVVLLEIACGRRPVVVLQEEEDSQHLAQWVWNSYGRGNVLEAVDTRLGGEFDAREMECVMIVGLWCAHLDLKLRPSIRRAVNMLRFEAPLPSLPSRMPAASYMPAVSGTESCTSSSMVTGDINGITCTSLVAAAGGAATQSS</sequence>
<dbReference type="PANTHER" id="PTHR27007">
    <property type="match status" value="1"/>
</dbReference>
<proteinExistence type="predicted"/>
<protein>
    <recommendedName>
        <fullName evidence="5">Serine-threonine/tyrosine-protein kinase catalytic domain-containing protein</fullName>
    </recommendedName>
</protein>
<dbReference type="EnsemblPlants" id="AET7Gv20215400.1">
    <property type="protein sequence ID" value="AET7Gv20215400.1"/>
    <property type="gene ID" value="AET7Gv20215400"/>
</dbReference>
<evidence type="ECO:0008006" key="5">
    <source>
        <dbReference type="Google" id="ProtNLM"/>
    </source>
</evidence>
<dbReference type="AlphaFoldDB" id="A0A453QL14"/>
<reference evidence="3" key="4">
    <citation type="submission" date="2019-03" db="UniProtKB">
        <authorList>
            <consortium name="EnsemblPlants"/>
        </authorList>
    </citation>
    <scope>IDENTIFICATION</scope>
</reference>
<reference evidence="3" key="5">
    <citation type="journal article" date="2021" name="G3 (Bethesda)">
        <title>Aegilops tauschii genome assembly Aet v5.0 features greater sequence contiguity and improved annotation.</title>
        <authorList>
            <person name="Wang L."/>
            <person name="Zhu T."/>
            <person name="Rodriguez J.C."/>
            <person name="Deal K.R."/>
            <person name="Dubcovsky J."/>
            <person name="McGuire P.E."/>
            <person name="Lux T."/>
            <person name="Spannagl M."/>
            <person name="Mayer K.F.X."/>
            <person name="Baldrich P."/>
            <person name="Meyers B.C."/>
            <person name="Huo N."/>
            <person name="Gu Y.Q."/>
            <person name="Zhou H."/>
            <person name="Devos K.M."/>
            <person name="Bennetzen J.L."/>
            <person name="Unver T."/>
            <person name="Budak H."/>
            <person name="Gulick P.J."/>
            <person name="Galiba G."/>
            <person name="Kalapos B."/>
            <person name="Nelson D.R."/>
            <person name="Li P."/>
            <person name="You F.M."/>
            <person name="Luo M.C."/>
            <person name="Dvorak J."/>
        </authorList>
    </citation>
    <scope>NUCLEOTIDE SEQUENCE [LARGE SCALE GENOMIC DNA]</scope>
    <source>
        <strain evidence="3">cv. AL8/78</strain>
    </source>
</reference>
<keyword evidence="2" id="KW-0067">ATP-binding</keyword>